<dbReference type="Pfam" id="PF17137">
    <property type="entry name" value="DUF5110"/>
    <property type="match status" value="1"/>
</dbReference>
<keyword evidence="3" id="KW-1185">Reference proteome</keyword>
<accession>A0ABT2A6B7</accession>
<evidence type="ECO:0000313" key="2">
    <source>
        <dbReference type="EMBL" id="MCS0589645.1"/>
    </source>
</evidence>
<gene>
    <name evidence="2" type="ORF">NX782_10555</name>
</gene>
<dbReference type="InterPro" id="IPR033403">
    <property type="entry name" value="DUF5110"/>
</dbReference>
<reference evidence="2 3" key="1">
    <citation type="submission" date="2022-08" db="EMBL/GenBank/DDBJ databases">
        <title>Reclassification of Massilia species as members of the genera Telluria, Duganella, Pseudoduganella, Mokoshia gen. nov. and Zemynaea gen. nov. using orthogonal and non-orthogonal genome-based approaches.</title>
        <authorList>
            <person name="Bowman J.P."/>
        </authorList>
    </citation>
    <scope>NUCLEOTIDE SEQUENCE [LARGE SCALE GENOMIC DNA]</scope>
    <source>
        <strain evidence="2 3">LMG 28164</strain>
    </source>
</reference>
<name>A0ABT2A6B7_9BURK</name>
<evidence type="ECO:0000313" key="3">
    <source>
        <dbReference type="Proteomes" id="UP001205560"/>
    </source>
</evidence>
<dbReference type="Gene3D" id="2.60.40.1180">
    <property type="entry name" value="Golgi alpha-mannosidase II"/>
    <property type="match status" value="1"/>
</dbReference>
<sequence length="106" mass="11835">MQYVDEQPDAPVLLQVYAGANGETSLYEDDGVTNAYARGEYSRIPVRYDERSGTVTIGERVGRYKGMPEQREFRIRVLRPGAAAAADLDAYDKSVRYEGTPITVKL</sequence>
<dbReference type="Proteomes" id="UP001205560">
    <property type="component" value="Unassembled WGS sequence"/>
</dbReference>
<evidence type="ECO:0000259" key="1">
    <source>
        <dbReference type="Pfam" id="PF17137"/>
    </source>
</evidence>
<proteinExistence type="predicted"/>
<dbReference type="RefSeq" id="WP_258845405.1">
    <property type="nucleotide sequence ID" value="NZ_JANUGX010000010.1"/>
</dbReference>
<feature type="domain" description="DUF5110" evidence="1">
    <location>
        <begin position="13"/>
        <end position="78"/>
    </location>
</feature>
<protein>
    <submittedName>
        <fullName evidence="2">DUF5110 domain-containing protein</fullName>
    </submittedName>
</protein>
<dbReference type="EMBL" id="JANUGX010000010">
    <property type="protein sequence ID" value="MCS0589645.1"/>
    <property type="molecule type" value="Genomic_DNA"/>
</dbReference>
<dbReference type="InterPro" id="IPR013780">
    <property type="entry name" value="Glyco_hydro_b"/>
</dbReference>
<organism evidence="2 3">
    <name type="scientific">Massilia norwichensis</name>
    <dbReference type="NCBI Taxonomy" id="1442366"/>
    <lineage>
        <taxon>Bacteria</taxon>
        <taxon>Pseudomonadati</taxon>
        <taxon>Pseudomonadota</taxon>
        <taxon>Betaproteobacteria</taxon>
        <taxon>Burkholderiales</taxon>
        <taxon>Oxalobacteraceae</taxon>
        <taxon>Telluria group</taxon>
        <taxon>Massilia</taxon>
    </lineage>
</organism>
<comment type="caution">
    <text evidence="2">The sequence shown here is derived from an EMBL/GenBank/DDBJ whole genome shotgun (WGS) entry which is preliminary data.</text>
</comment>